<evidence type="ECO:0000256" key="1">
    <source>
        <dbReference type="SAM" id="Phobius"/>
    </source>
</evidence>
<dbReference type="Proteomes" id="UP000504636">
    <property type="component" value="Unplaced"/>
</dbReference>
<keyword evidence="1" id="KW-0812">Transmembrane</keyword>
<keyword evidence="1" id="KW-0472">Membrane</keyword>
<protein>
    <submittedName>
        <fullName evidence="2 4">Uncharacterized protein</fullName>
    </submittedName>
</protein>
<evidence type="ECO:0000313" key="4">
    <source>
        <dbReference type="RefSeq" id="XP_033574683.1"/>
    </source>
</evidence>
<keyword evidence="3" id="KW-1185">Reference proteome</keyword>
<feature type="transmembrane region" description="Helical" evidence="1">
    <location>
        <begin position="12"/>
        <end position="31"/>
    </location>
</feature>
<evidence type="ECO:0000313" key="2">
    <source>
        <dbReference type="EMBL" id="KAF2807719.1"/>
    </source>
</evidence>
<reference evidence="4" key="2">
    <citation type="submission" date="2020-04" db="EMBL/GenBank/DDBJ databases">
        <authorList>
            <consortium name="NCBI Genome Project"/>
        </authorList>
    </citation>
    <scope>NUCLEOTIDE SEQUENCE</scope>
    <source>
        <strain evidence="4">CBS 304.34</strain>
    </source>
</reference>
<accession>A0A6A6YGJ4</accession>
<reference evidence="2 4" key="1">
    <citation type="journal article" date="2020" name="Stud. Mycol.">
        <title>101 Dothideomycetes genomes: a test case for predicting lifestyles and emergence of pathogens.</title>
        <authorList>
            <person name="Haridas S."/>
            <person name="Albert R."/>
            <person name="Binder M."/>
            <person name="Bloem J."/>
            <person name="Labutti K."/>
            <person name="Salamov A."/>
            <person name="Andreopoulos B."/>
            <person name="Baker S."/>
            <person name="Barry K."/>
            <person name="Bills G."/>
            <person name="Bluhm B."/>
            <person name="Cannon C."/>
            <person name="Castanera R."/>
            <person name="Culley D."/>
            <person name="Daum C."/>
            <person name="Ezra D."/>
            <person name="Gonzalez J."/>
            <person name="Henrissat B."/>
            <person name="Kuo A."/>
            <person name="Liang C."/>
            <person name="Lipzen A."/>
            <person name="Lutzoni F."/>
            <person name="Magnuson J."/>
            <person name="Mondo S."/>
            <person name="Nolan M."/>
            <person name="Ohm R."/>
            <person name="Pangilinan J."/>
            <person name="Park H.-J."/>
            <person name="Ramirez L."/>
            <person name="Alfaro M."/>
            <person name="Sun H."/>
            <person name="Tritt A."/>
            <person name="Yoshinaga Y."/>
            <person name="Zwiers L.-H."/>
            <person name="Turgeon B."/>
            <person name="Goodwin S."/>
            <person name="Spatafora J."/>
            <person name="Crous P."/>
            <person name="Grigoriev I."/>
        </authorList>
    </citation>
    <scope>NUCLEOTIDE SEQUENCE</scope>
    <source>
        <strain evidence="2 4">CBS 304.34</strain>
    </source>
</reference>
<reference evidence="4" key="3">
    <citation type="submission" date="2025-04" db="UniProtKB">
        <authorList>
            <consortium name="RefSeq"/>
        </authorList>
    </citation>
    <scope>IDENTIFICATION</scope>
    <source>
        <strain evidence="4">CBS 304.34</strain>
    </source>
</reference>
<organism evidence="2">
    <name type="scientific">Mytilinidion resinicola</name>
    <dbReference type="NCBI Taxonomy" id="574789"/>
    <lineage>
        <taxon>Eukaryota</taxon>
        <taxon>Fungi</taxon>
        <taxon>Dikarya</taxon>
        <taxon>Ascomycota</taxon>
        <taxon>Pezizomycotina</taxon>
        <taxon>Dothideomycetes</taxon>
        <taxon>Pleosporomycetidae</taxon>
        <taxon>Mytilinidiales</taxon>
        <taxon>Mytilinidiaceae</taxon>
        <taxon>Mytilinidion</taxon>
    </lineage>
</organism>
<dbReference type="GeneID" id="54466588"/>
<keyword evidence="1" id="KW-1133">Transmembrane helix</keyword>
<name>A0A6A6YGJ4_9PEZI</name>
<dbReference type="RefSeq" id="XP_033574683.1">
    <property type="nucleotide sequence ID" value="XM_033725695.1"/>
</dbReference>
<dbReference type="EMBL" id="MU003704">
    <property type="protein sequence ID" value="KAF2807719.1"/>
    <property type="molecule type" value="Genomic_DNA"/>
</dbReference>
<dbReference type="AlphaFoldDB" id="A0A6A6YGJ4"/>
<gene>
    <name evidence="2 4" type="ORF">BDZ99DRAFT_522337</name>
</gene>
<sequence length="108" mass="11901">MSSPTPTTIALIQALSTFVFFSLLIPSLLLYRATKPSKFDTPPFHRLPRLPPTLRTSTSLETTLDFLETPSSIQAQGCHLFHISIVAQDPIAMDKDVQNTTTNLGTKT</sequence>
<proteinExistence type="predicted"/>
<evidence type="ECO:0000313" key="3">
    <source>
        <dbReference type="Proteomes" id="UP000504636"/>
    </source>
</evidence>